<proteinExistence type="predicted"/>
<sequence length="155" mass="17157">MSSEGFIFPSPQWAEAFCKALNENQEYREAAKDWIWDLVFVASNVPSAVINTVAQLMGLTNVTSSAGAMKFKLRNGTCQGSEFYIDASKADADYILEADYTLWKDLIQGRVDPVAAILSRKIRVKKGSFLTLIQFSSAAIKMTNTAMKVPTKFVV</sequence>
<evidence type="ECO:0000313" key="1">
    <source>
        <dbReference type="EMBL" id="ADY01575.1"/>
    </source>
</evidence>
<dbReference type="SUPFAM" id="SSF55718">
    <property type="entry name" value="SCP-like"/>
    <property type="match status" value="1"/>
</dbReference>
<organism evidence="1 2">
    <name type="scientific">Vulcanisaeta moutnovskia (strain 768-28)</name>
    <dbReference type="NCBI Taxonomy" id="985053"/>
    <lineage>
        <taxon>Archaea</taxon>
        <taxon>Thermoproteota</taxon>
        <taxon>Thermoprotei</taxon>
        <taxon>Thermoproteales</taxon>
        <taxon>Thermoproteaceae</taxon>
        <taxon>Vulcanisaeta</taxon>
    </lineage>
</organism>
<dbReference type="Proteomes" id="UP000007485">
    <property type="component" value="Chromosome"/>
</dbReference>
<evidence type="ECO:0000313" key="2">
    <source>
        <dbReference type="Proteomes" id="UP000007485"/>
    </source>
</evidence>
<dbReference type="KEGG" id="vmo:VMUT_1370"/>
<dbReference type="Gene3D" id="3.30.1050.10">
    <property type="entry name" value="SCP2 sterol-binding domain"/>
    <property type="match status" value="1"/>
</dbReference>
<reference evidence="1 2" key="1">
    <citation type="journal article" date="2011" name="J. Bacteriol.">
        <title>Complete genome sequence of 'Vulcanisaeta moutnovskia' strain 768-28, a novel member of the hyperthermophilic crenarchaeal genus vulcanisaeta.</title>
        <authorList>
            <person name="Gumerov V.M."/>
            <person name="Mardanov A.V."/>
            <person name="Beletsky A.V."/>
            <person name="Prokofeva M.I."/>
            <person name="Bonch-Osmolovskaya E.A."/>
            <person name="Ravin N.V."/>
            <person name="Skryabin K.G."/>
        </authorList>
    </citation>
    <scope>NUCLEOTIDE SEQUENCE [LARGE SCALE GENOMIC DNA]</scope>
    <source>
        <strain evidence="1 2">768-28</strain>
    </source>
</reference>
<name>F0QSQ8_VULM7</name>
<dbReference type="STRING" id="985053.VMUT_1370"/>
<dbReference type="OrthoDB" id="51304at2157"/>
<accession>F0QSQ8</accession>
<gene>
    <name evidence="1" type="ordered locus">VMUT_1370</name>
</gene>
<dbReference type="eggNOG" id="arCOG01842">
    <property type="taxonomic scope" value="Archaea"/>
</dbReference>
<dbReference type="RefSeq" id="WP_013604737.1">
    <property type="nucleotide sequence ID" value="NC_015151.1"/>
</dbReference>
<dbReference type="EMBL" id="CP002529">
    <property type="protein sequence ID" value="ADY01575.1"/>
    <property type="molecule type" value="Genomic_DNA"/>
</dbReference>
<dbReference type="AlphaFoldDB" id="F0QSQ8"/>
<dbReference type="GeneID" id="10289022"/>
<keyword evidence="2" id="KW-1185">Reference proteome</keyword>
<dbReference type="HOGENOM" id="CLU_128031_0_0_2"/>
<dbReference type="InterPro" id="IPR036527">
    <property type="entry name" value="SCP2_sterol-bd_dom_sf"/>
</dbReference>
<protein>
    <submittedName>
        <fullName evidence="1">Transcriptional regulator, Fis family</fullName>
    </submittedName>
</protein>